<keyword evidence="2" id="KW-1185">Reference proteome</keyword>
<reference evidence="1 2" key="1">
    <citation type="journal article" date="2019" name="Int. J. Syst. Evol. Microbiol.">
        <title>The Global Catalogue of Microorganisms (GCM) 10K type strain sequencing project: providing services to taxonomists for standard genome sequencing and annotation.</title>
        <authorList>
            <consortium name="The Broad Institute Genomics Platform"/>
            <consortium name="The Broad Institute Genome Sequencing Center for Infectious Disease"/>
            <person name="Wu L."/>
            <person name="Ma J."/>
        </authorList>
    </citation>
    <scope>NUCLEOTIDE SEQUENCE [LARGE SCALE GENOMIC DNA]</scope>
    <source>
        <strain evidence="1 2">JCM 13929</strain>
    </source>
</reference>
<evidence type="ECO:0000313" key="1">
    <source>
        <dbReference type="EMBL" id="GAA1693941.1"/>
    </source>
</evidence>
<name>A0ABN2HUV5_9ACTN</name>
<protein>
    <submittedName>
        <fullName evidence="1">Uncharacterized protein</fullName>
    </submittedName>
</protein>
<dbReference type="EMBL" id="BAAAMU010000196">
    <property type="protein sequence ID" value="GAA1693941.1"/>
    <property type="molecule type" value="Genomic_DNA"/>
</dbReference>
<accession>A0ABN2HUV5</accession>
<dbReference type="RefSeq" id="WP_346115043.1">
    <property type="nucleotide sequence ID" value="NZ_BAAAMU010000196.1"/>
</dbReference>
<dbReference type="Proteomes" id="UP001500064">
    <property type="component" value="Unassembled WGS sequence"/>
</dbReference>
<comment type="caution">
    <text evidence="1">The sequence shown here is derived from an EMBL/GenBank/DDBJ whole genome shotgun (WGS) entry which is preliminary data.</text>
</comment>
<evidence type="ECO:0000313" key="2">
    <source>
        <dbReference type="Proteomes" id="UP001500064"/>
    </source>
</evidence>
<gene>
    <name evidence="1" type="ORF">GCM10009733_107210</name>
</gene>
<sequence length="50" mass="5838">MSRYQDGDNREDSRSVFTVTMLCDPGKPMLVLVDDEELAQYKYRRAPRPS</sequence>
<proteinExistence type="predicted"/>
<organism evidence="1 2">
    <name type="scientific">Nonomuraea maheshkhaliensis</name>
    <dbReference type="NCBI Taxonomy" id="419590"/>
    <lineage>
        <taxon>Bacteria</taxon>
        <taxon>Bacillati</taxon>
        <taxon>Actinomycetota</taxon>
        <taxon>Actinomycetes</taxon>
        <taxon>Streptosporangiales</taxon>
        <taxon>Streptosporangiaceae</taxon>
        <taxon>Nonomuraea</taxon>
    </lineage>
</organism>